<dbReference type="Gene3D" id="1.10.443.10">
    <property type="entry name" value="Intergrase catalytic core"/>
    <property type="match status" value="1"/>
</dbReference>
<dbReference type="EMBL" id="JADEYS010000010">
    <property type="protein sequence ID" value="MBE9397786.1"/>
    <property type="molecule type" value="Genomic_DNA"/>
</dbReference>
<dbReference type="GO" id="GO:0006310">
    <property type="term" value="P:DNA recombination"/>
    <property type="evidence" value="ECO:0007669"/>
    <property type="project" value="InterPro"/>
</dbReference>
<dbReference type="InterPro" id="IPR013762">
    <property type="entry name" value="Integrase-like_cat_sf"/>
</dbReference>
<keyword evidence="3" id="KW-1185">Reference proteome</keyword>
<evidence type="ECO:0000256" key="1">
    <source>
        <dbReference type="SAM" id="MobiDB-lite"/>
    </source>
</evidence>
<comment type="caution">
    <text evidence="2">The sequence shown here is derived from an EMBL/GenBank/DDBJ whole genome shotgun (WGS) entry which is preliminary data.</text>
</comment>
<dbReference type="GO" id="GO:0015074">
    <property type="term" value="P:DNA integration"/>
    <property type="evidence" value="ECO:0007669"/>
    <property type="project" value="InterPro"/>
</dbReference>
<evidence type="ECO:0000313" key="2">
    <source>
        <dbReference type="EMBL" id="MBE9397786.1"/>
    </source>
</evidence>
<reference evidence="2" key="1">
    <citation type="submission" date="2020-10" db="EMBL/GenBank/DDBJ databases">
        <title>Bacterium isolated from coastal waters sediment.</title>
        <authorList>
            <person name="Chen R.-J."/>
            <person name="Lu D.-C."/>
            <person name="Zhu K.-L."/>
            <person name="Du Z.-J."/>
        </authorList>
    </citation>
    <scope>NUCLEOTIDE SEQUENCE</scope>
    <source>
        <strain evidence="2">N1Y112</strain>
    </source>
</reference>
<proteinExistence type="predicted"/>
<gene>
    <name evidence="2" type="ORF">IOQ59_11010</name>
</gene>
<dbReference type="Proteomes" id="UP000640333">
    <property type="component" value="Unassembled WGS sequence"/>
</dbReference>
<accession>A0A8J7KAA9</accession>
<sequence length="359" mass="40574">MKDLMSHEEFIEATTVEWHLHKDTYSGYIRDAYKFIFSNKKFARLLDGENTEDVLRSIFDSEQAIDMIKQMLTKESKSRTSNSWRKLRRSAAVLAKSVGSDDFAASMVGKNAWKNPTPESQRFRQTGKSLRQKTVTDIDFNMIMANRRESEDSESCALLNIGRYLGARPTEMNRIEVLDAQGSGEITVFIGGSKKTKKGESGHWKQRGIDRTLTLKLSRTEMIELTTSILIADGMEDKDVEACRKRITRNVSKIWPQRSRKFCLYSLRYTMGSNLKKSYNGYRNKDKLIAAAMGHLSTSSASSYGNIKSGVKTGVPVPSKETLAQVEVDTGRKRSYGKQRRRQRTMPSGAPAAGMTARM</sequence>
<feature type="region of interest" description="Disordered" evidence="1">
    <location>
        <begin position="328"/>
        <end position="359"/>
    </location>
</feature>
<name>A0A8J7KAA9_9GAMM</name>
<organism evidence="2 3">
    <name type="scientific">Pontibacterium sinense</name>
    <dbReference type="NCBI Taxonomy" id="2781979"/>
    <lineage>
        <taxon>Bacteria</taxon>
        <taxon>Pseudomonadati</taxon>
        <taxon>Pseudomonadota</taxon>
        <taxon>Gammaproteobacteria</taxon>
        <taxon>Oceanospirillales</taxon>
        <taxon>Oceanospirillaceae</taxon>
        <taxon>Pontibacterium</taxon>
    </lineage>
</organism>
<evidence type="ECO:0000313" key="3">
    <source>
        <dbReference type="Proteomes" id="UP000640333"/>
    </source>
</evidence>
<dbReference type="GO" id="GO:0003677">
    <property type="term" value="F:DNA binding"/>
    <property type="evidence" value="ECO:0007669"/>
    <property type="project" value="InterPro"/>
</dbReference>
<protein>
    <submittedName>
        <fullName evidence="2">Uncharacterized protein</fullName>
    </submittedName>
</protein>
<dbReference type="AlphaFoldDB" id="A0A8J7KAA9"/>
<dbReference type="RefSeq" id="WP_193953342.1">
    <property type="nucleotide sequence ID" value="NZ_JADEYS010000010.1"/>
</dbReference>
<feature type="compositionally biased region" description="Basic residues" evidence="1">
    <location>
        <begin position="333"/>
        <end position="344"/>
    </location>
</feature>